<feature type="compositionally biased region" description="Low complexity" evidence="3">
    <location>
        <begin position="1"/>
        <end position="22"/>
    </location>
</feature>
<keyword evidence="2" id="KW-0472">Membrane</keyword>
<organism evidence="5 6">
    <name type="scientific">Lysobacter niastensis</name>
    <dbReference type="NCBI Taxonomy" id="380629"/>
    <lineage>
        <taxon>Bacteria</taxon>
        <taxon>Pseudomonadati</taxon>
        <taxon>Pseudomonadota</taxon>
        <taxon>Gammaproteobacteria</taxon>
        <taxon>Lysobacterales</taxon>
        <taxon>Lysobacteraceae</taxon>
        <taxon>Lysobacter</taxon>
    </lineage>
</organism>
<evidence type="ECO:0000313" key="6">
    <source>
        <dbReference type="Proteomes" id="UP001251524"/>
    </source>
</evidence>
<dbReference type="RefSeq" id="WP_310063489.1">
    <property type="nucleotide sequence ID" value="NZ_JAVDVY010000002.1"/>
</dbReference>
<feature type="region of interest" description="Disordered" evidence="3">
    <location>
        <begin position="1"/>
        <end position="31"/>
    </location>
</feature>
<evidence type="ECO:0000256" key="3">
    <source>
        <dbReference type="SAM" id="MobiDB-lite"/>
    </source>
</evidence>
<dbReference type="Proteomes" id="UP001251524">
    <property type="component" value="Unassembled WGS sequence"/>
</dbReference>
<dbReference type="Gene3D" id="2.40.160.50">
    <property type="entry name" value="membrane protein fhac: a member of the omp85/tpsb transporter family"/>
    <property type="match status" value="1"/>
</dbReference>
<dbReference type="EMBL" id="JAVDVY010000002">
    <property type="protein sequence ID" value="MDR7135671.1"/>
    <property type="molecule type" value="Genomic_DNA"/>
</dbReference>
<gene>
    <name evidence="5" type="ORF">J2X06_002880</name>
</gene>
<keyword evidence="6" id="KW-1185">Reference proteome</keyword>
<dbReference type="Pfam" id="PF01103">
    <property type="entry name" value="Omp85"/>
    <property type="match status" value="1"/>
</dbReference>
<comment type="subcellular location">
    <subcellularLocation>
        <location evidence="1">Membrane</location>
    </subcellularLocation>
</comment>
<evidence type="ECO:0000256" key="1">
    <source>
        <dbReference type="ARBA" id="ARBA00004370"/>
    </source>
</evidence>
<proteinExistence type="predicted"/>
<evidence type="ECO:0000313" key="5">
    <source>
        <dbReference type="EMBL" id="MDR7135671.1"/>
    </source>
</evidence>
<protein>
    <submittedName>
        <fullName evidence="5">Outer membrane protein assembly factor BamA</fullName>
    </submittedName>
</protein>
<name>A0ABU1WDH6_9GAMM</name>
<reference evidence="5 6" key="1">
    <citation type="submission" date="2023-07" db="EMBL/GenBank/DDBJ databases">
        <title>Sorghum-associated microbial communities from plants grown in Nebraska, USA.</title>
        <authorList>
            <person name="Schachtman D."/>
        </authorList>
    </citation>
    <scope>NUCLEOTIDE SEQUENCE [LARGE SCALE GENOMIC DNA]</scope>
    <source>
        <strain evidence="5 6">BE198</strain>
    </source>
</reference>
<comment type="caution">
    <text evidence="5">The sequence shown here is derived from an EMBL/GenBank/DDBJ whole genome shotgun (WGS) entry which is preliminary data.</text>
</comment>
<dbReference type="InterPro" id="IPR000184">
    <property type="entry name" value="Bac_surfAg_D15"/>
</dbReference>
<accession>A0ABU1WDH6</accession>
<feature type="domain" description="Bacterial surface antigen (D15)" evidence="4">
    <location>
        <begin position="140"/>
        <end position="388"/>
    </location>
</feature>
<evidence type="ECO:0000259" key="4">
    <source>
        <dbReference type="Pfam" id="PF01103"/>
    </source>
</evidence>
<sequence>MASSAADSTSTSTSTSPTAAPAEKAPHDSDRIALFKDPKDGHFDTSRWLLDHRGFLPVPIVITDPAVGTGGGVALTFFHRPKGAATTRKTSDGHTRTITPNLYGVGAIRTSDGTSGYGAGASMHFDEDRWRYRGGVAKADINLDVYTPGTLLQPLQIGYNVDGIVSFQQVFRRLGDEDLYLGLAWTYTDLDISFDSQSDRGLFTDRELAQRSSGLGLSLEYDSRDNPFTPNSGWLGMIEGNFYADAIGSDNDFQSYRAHSYVYVPVADKRLIIGGRLDLRAANGDVPFYRLPYIDLRGIGSLRYQGQRVATVETEWRWNVTQRWALIGFAGAGRTWGQRKDFGDGPSRVSKGAGFRYLLARQLGMYVGLDYAWGPEDETFYVQIGSAWR</sequence>
<evidence type="ECO:0000256" key="2">
    <source>
        <dbReference type="ARBA" id="ARBA00023136"/>
    </source>
</evidence>